<dbReference type="InParanoid" id="A0A0G4GQS8"/>
<evidence type="ECO:0000313" key="2">
    <source>
        <dbReference type="Proteomes" id="UP000041254"/>
    </source>
</evidence>
<reference evidence="1 2" key="1">
    <citation type="submission" date="2014-11" db="EMBL/GenBank/DDBJ databases">
        <authorList>
            <person name="Zhu J."/>
            <person name="Qi W."/>
            <person name="Song R."/>
        </authorList>
    </citation>
    <scope>NUCLEOTIDE SEQUENCE [LARGE SCALE GENOMIC DNA]</scope>
</reference>
<organism evidence="1 2">
    <name type="scientific">Vitrella brassicaformis (strain CCMP3155)</name>
    <dbReference type="NCBI Taxonomy" id="1169540"/>
    <lineage>
        <taxon>Eukaryota</taxon>
        <taxon>Sar</taxon>
        <taxon>Alveolata</taxon>
        <taxon>Colpodellida</taxon>
        <taxon>Vitrellaceae</taxon>
        <taxon>Vitrella</taxon>
    </lineage>
</organism>
<name>A0A0G4GQS8_VITBC</name>
<keyword evidence="2" id="KW-1185">Reference proteome</keyword>
<protein>
    <submittedName>
        <fullName evidence="1">Uncharacterized protein</fullName>
    </submittedName>
</protein>
<dbReference type="EMBL" id="CDMY01000764">
    <property type="protein sequence ID" value="CEM32806.1"/>
    <property type="molecule type" value="Genomic_DNA"/>
</dbReference>
<sequence length="199" mass="21138">MRIQGKINDENGLDGFFLDLSCDTAEGVSATLQFECPDTGLCSDREGNALQPAVATIQGVMNVVNASNAACKGVEAQIEVTLTGFVDESESLIAQQFEYDQTQRILIVGDDEQSDLVTARAIGILSPAAQTGLGLLAFPDTVPERCDVLLNQRVFTVTSGETEAGGIIALIASGFGRDVVTREAFRKKPLEASNFAFGE</sequence>
<proteinExistence type="predicted"/>
<dbReference type="AlphaFoldDB" id="A0A0G4GQS8"/>
<dbReference type="PhylomeDB" id="A0A0G4GQS8"/>
<accession>A0A0G4GQS8</accession>
<gene>
    <name evidence="1" type="ORF">Vbra_3377</name>
</gene>
<evidence type="ECO:0000313" key="1">
    <source>
        <dbReference type="EMBL" id="CEM32806.1"/>
    </source>
</evidence>
<dbReference type="Proteomes" id="UP000041254">
    <property type="component" value="Unassembled WGS sequence"/>
</dbReference>
<dbReference type="VEuPathDB" id="CryptoDB:Vbra_3377"/>